<keyword evidence="8" id="KW-1185">Reference proteome</keyword>
<evidence type="ECO:0000256" key="5">
    <source>
        <dbReference type="SAM" id="Phobius"/>
    </source>
</evidence>
<comment type="subcellular location">
    <subcellularLocation>
        <location evidence="1">Membrane</location>
        <topology evidence="1">Multi-pass membrane protein</topology>
    </subcellularLocation>
</comment>
<dbReference type="InterPro" id="IPR010432">
    <property type="entry name" value="RDD"/>
</dbReference>
<sequence length="270" mass="29784">MRHFWRRFLAFWIDYFIVLFLCSAASVPLVKAGLMPPLMTVNQSSACETLKAGPIRDRLMSAFARHYYDSLILADCEIGTWPYGSKRQIVALASRGSRENGTESRLTFVLTRQPDGSFRPADTLSQNASLAVFYVILIGYLAVFSAGGRRSPGKRVMKLRVETVGAEPLSAPLALRREALKIAPFLAATLAAVLVPLTPLVHRLPSEPGIGLAEAVNRAYALGEWYVMLPGVLAGLLFLAVLFHWFFASFDHDTGQLDYETFSGTRVVTP</sequence>
<proteinExistence type="predicted"/>
<gene>
    <name evidence="7" type="ORF">GGR23_001717</name>
</gene>
<feature type="transmembrane region" description="Helical" evidence="5">
    <location>
        <begin position="225"/>
        <end position="247"/>
    </location>
</feature>
<feature type="transmembrane region" description="Helical" evidence="5">
    <location>
        <begin position="128"/>
        <end position="148"/>
    </location>
</feature>
<evidence type="ECO:0000256" key="3">
    <source>
        <dbReference type="ARBA" id="ARBA00022989"/>
    </source>
</evidence>
<evidence type="ECO:0000256" key="4">
    <source>
        <dbReference type="ARBA" id="ARBA00023136"/>
    </source>
</evidence>
<evidence type="ECO:0000259" key="6">
    <source>
        <dbReference type="Pfam" id="PF06271"/>
    </source>
</evidence>
<protein>
    <submittedName>
        <fullName evidence="7">Putative RDD family membrane protein YckC</fullName>
    </submittedName>
</protein>
<dbReference type="Pfam" id="PF06271">
    <property type="entry name" value="RDD"/>
    <property type="match status" value="1"/>
</dbReference>
<dbReference type="AlphaFoldDB" id="A0A7W6J4B1"/>
<comment type="caution">
    <text evidence="7">The sequence shown here is derived from an EMBL/GenBank/DDBJ whole genome shotgun (WGS) entry which is preliminary data.</text>
</comment>
<evidence type="ECO:0000313" key="8">
    <source>
        <dbReference type="Proteomes" id="UP000528286"/>
    </source>
</evidence>
<dbReference type="RefSeq" id="WP_183365799.1">
    <property type="nucleotide sequence ID" value="NZ_JACIEZ010000003.1"/>
</dbReference>
<accession>A0A7W6J4B1</accession>
<dbReference type="Proteomes" id="UP000528286">
    <property type="component" value="Unassembled WGS sequence"/>
</dbReference>
<organism evidence="7 8">
    <name type="scientific">Gellertiella hungarica</name>
    <dbReference type="NCBI Taxonomy" id="1572859"/>
    <lineage>
        <taxon>Bacteria</taxon>
        <taxon>Pseudomonadati</taxon>
        <taxon>Pseudomonadota</taxon>
        <taxon>Alphaproteobacteria</taxon>
        <taxon>Hyphomicrobiales</taxon>
        <taxon>Rhizobiaceae</taxon>
        <taxon>Gellertiella</taxon>
    </lineage>
</organism>
<dbReference type="EMBL" id="JACIEZ010000003">
    <property type="protein sequence ID" value="MBB4064530.1"/>
    <property type="molecule type" value="Genomic_DNA"/>
</dbReference>
<evidence type="ECO:0000256" key="2">
    <source>
        <dbReference type="ARBA" id="ARBA00022692"/>
    </source>
</evidence>
<keyword evidence="3 5" id="KW-1133">Transmembrane helix</keyword>
<evidence type="ECO:0000313" key="7">
    <source>
        <dbReference type="EMBL" id="MBB4064530.1"/>
    </source>
</evidence>
<name>A0A7W6J4B1_9HYPH</name>
<keyword evidence="4 5" id="KW-0472">Membrane</keyword>
<keyword evidence="2 5" id="KW-0812">Transmembrane</keyword>
<evidence type="ECO:0000256" key="1">
    <source>
        <dbReference type="ARBA" id="ARBA00004141"/>
    </source>
</evidence>
<feature type="transmembrane region" description="Helical" evidence="5">
    <location>
        <begin position="12"/>
        <end position="30"/>
    </location>
</feature>
<reference evidence="7 8" key="1">
    <citation type="submission" date="2020-08" db="EMBL/GenBank/DDBJ databases">
        <title>Genomic Encyclopedia of Type Strains, Phase IV (KMG-IV): sequencing the most valuable type-strain genomes for metagenomic binning, comparative biology and taxonomic classification.</title>
        <authorList>
            <person name="Goeker M."/>
        </authorList>
    </citation>
    <scope>NUCLEOTIDE SEQUENCE [LARGE SCALE GENOMIC DNA]</scope>
    <source>
        <strain evidence="7 8">DSM 29853</strain>
    </source>
</reference>
<dbReference type="GO" id="GO:0016020">
    <property type="term" value="C:membrane"/>
    <property type="evidence" value="ECO:0007669"/>
    <property type="project" value="UniProtKB-SubCell"/>
</dbReference>
<feature type="domain" description="RDD" evidence="6">
    <location>
        <begin position="120"/>
        <end position="244"/>
    </location>
</feature>